<evidence type="ECO:0000256" key="1">
    <source>
        <dbReference type="SAM" id="MobiDB-lite"/>
    </source>
</evidence>
<feature type="compositionally biased region" description="Basic and acidic residues" evidence="1">
    <location>
        <begin position="1"/>
        <end position="10"/>
    </location>
</feature>
<feature type="region of interest" description="Disordered" evidence="1">
    <location>
        <begin position="1"/>
        <end position="20"/>
    </location>
</feature>
<organism evidence="2 3">
    <name type="scientific">Anisodus tanguticus</name>
    <dbReference type="NCBI Taxonomy" id="243964"/>
    <lineage>
        <taxon>Eukaryota</taxon>
        <taxon>Viridiplantae</taxon>
        <taxon>Streptophyta</taxon>
        <taxon>Embryophyta</taxon>
        <taxon>Tracheophyta</taxon>
        <taxon>Spermatophyta</taxon>
        <taxon>Magnoliopsida</taxon>
        <taxon>eudicotyledons</taxon>
        <taxon>Gunneridae</taxon>
        <taxon>Pentapetalae</taxon>
        <taxon>asterids</taxon>
        <taxon>lamiids</taxon>
        <taxon>Solanales</taxon>
        <taxon>Solanaceae</taxon>
        <taxon>Solanoideae</taxon>
        <taxon>Hyoscyameae</taxon>
        <taxon>Anisodus</taxon>
    </lineage>
</organism>
<protein>
    <recommendedName>
        <fullName evidence="4">Cytochrome P450</fullName>
    </recommendedName>
</protein>
<dbReference type="Proteomes" id="UP001291623">
    <property type="component" value="Unassembled WGS sequence"/>
</dbReference>
<keyword evidence="3" id="KW-1185">Reference proteome</keyword>
<dbReference type="PANTHER" id="PTHR24299">
    <property type="entry name" value="CYTOCHROME P450 FAMILY 1"/>
    <property type="match status" value="1"/>
</dbReference>
<comment type="caution">
    <text evidence="2">The sequence shown here is derived from an EMBL/GenBank/DDBJ whole genome shotgun (WGS) entry which is preliminary data.</text>
</comment>
<dbReference type="GO" id="GO:0020037">
    <property type="term" value="F:heme binding"/>
    <property type="evidence" value="ECO:0007669"/>
    <property type="project" value="InterPro"/>
</dbReference>
<gene>
    <name evidence="2" type="ORF">RND71_015535</name>
</gene>
<reference evidence="2" key="1">
    <citation type="submission" date="2023-12" db="EMBL/GenBank/DDBJ databases">
        <title>Genome assembly of Anisodus tanguticus.</title>
        <authorList>
            <person name="Wang Y.-J."/>
        </authorList>
    </citation>
    <scope>NUCLEOTIDE SEQUENCE</scope>
    <source>
        <strain evidence="2">KB-2021</strain>
        <tissue evidence="2">Leaf</tissue>
    </source>
</reference>
<dbReference type="SUPFAM" id="SSF48264">
    <property type="entry name" value="Cytochrome P450"/>
    <property type="match status" value="1"/>
</dbReference>
<evidence type="ECO:0000313" key="3">
    <source>
        <dbReference type="Proteomes" id="UP001291623"/>
    </source>
</evidence>
<dbReference type="GO" id="GO:0004497">
    <property type="term" value="F:monooxygenase activity"/>
    <property type="evidence" value="ECO:0007669"/>
    <property type="project" value="InterPro"/>
</dbReference>
<name>A0AAE1VCY7_9SOLA</name>
<dbReference type="EMBL" id="JAVYJV010000008">
    <property type="protein sequence ID" value="KAK4364177.1"/>
    <property type="molecule type" value="Genomic_DNA"/>
</dbReference>
<dbReference type="GO" id="GO:0005506">
    <property type="term" value="F:iron ion binding"/>
    <property type="evidence" value="ECO:0007669"/>
    <property type="project" value="InterPro"/>
</dbReference>
<dbReference type="Gene3D" id="1.10.630.10">
    <property type="entry name" value="Cytochrome P450"/>
    <property type="match status" value="1"/>
</dbReference>
<evidence type="ECO:0008006" key="4">
    <source>
        <dbReference type="Google" id="ProtNLM"/>
    </source>
</evidence>
<dbReference type="InterPro" id="IPR036396">
    <property type="entry name" value="Cyt_P450_sf"/>
</dbReference>
<dbReference type="GO" id="GO:0016705">
    <property type="term" value="F:oxidoreductase activity, acting on paired donors, with incorporation or reduction of molecular oxygen"/>
    <property type="evidence" value="ECO:0007669"/>
    <property type="project" value="InterPro"/>
</dbReference>
<dbReference type="AlphaFoldDB" id="A0AAE1VCY7"/>
<accession>A0AAE1VCY7</accession>
<evidence type="ECO:0000313" key="2">
    <source>
        <dbReference type="EMBL" id="KAK4364177.1"/>
    </source>
</evidence>
<proteinExistence type="predicted"/>
<dbReference type="PANTHER" id="PTHR24299:SF21">
    <property type="entry name" value="OS09G0441600 PROTEIN"/>
    <property type="match status" value="1"/>
</dbReference>
<sequence>MMMHQRHEQATNKTNQKIHPPMLMFPNRYSRVSLSYYSKAKHKSSPIRDTFVKLGTFFRQIELILPLKSKDFSIGALISGPSVISIEIHQASTLHGIFARQKNQNERFVKVIKGAKVSRLFSTKANSLLCRALLCAYLVTKLVQFSLIKKSKQKINRLPPGPKQWPIVGNLFQLGQLPHRDMASFCEMYGPLVYLRLGNAGENHQ</sequence>